<feature type="compositionally biased region" description="Basic and acidic residues" evidence="1">
    <location>
        <begin position="216"/>
        <end position="239"/>
    </location>
</feature>
<accession>A0AAD5SA85</accession>
<dbReference type="PROSITE" id="PS50020">
    <property type="entry name" value="WW_DOMAIN_2"/>
    <property type="match status" value="1"/>
</dbReference>
<proteinExistence type="predicted"/>
<feature type="region of interest" description="Disordered" evidence="1">
    <location>
        <begin position="1"/>
        <end position="34"/>
    </location>
</feature>
<keyword evidence="4" id="KW-1185">Reference proteome</keyword>
<name>A0AAD5SA85_9FUNG</name>
<reference evidence="3" key="1">
    <citation type="submission" date="2020-05" db="EMBL/GenBank/DDBJ databases">
        <title>Phylogenomic resolution of chytrid fungi.</title>
        <authorList>
            <person name="Stajich J.E."/>
            <person name="Amses K."/>
            <person name="Simmons R."/>
            <person name="Seto K."/>
            <person name="Myers J."/>
            <person name="Bonds A."/>
            <person name="Quandt C.A."/>
            <person name="Barry K."/>
            <person name="Liu P."/>
            <person name="Grigoriev I."/>
            <person name="Longcore J.E."/>
            <person name="James T.Y."/>
        </authorList>
    </citation>
    <scope>NUCLEOTIDE SEQUENCE</scope>
    <source>
        <strain evidence="3">JEL0318</strain>
    </source>
</reference>
<feature type="region of interest" description="Disordered" evidence="1">
    <location>
        <begin position="47"/>
        <end position="113"/>
    </location>
</feature>
<dbReference type="InterPro" id="IPR036020">
    <property type="entry name" value="WW_dom_sf"/>
</dbReference>
<organism evidence="3 4">
    <name type="scientific">Rhizophlyctis rosea</name>
    <dbReference type="NCBI Taxonomy" id="64517"/>
    <lineage>
        <taxon>Eukaryota</taxon>
        <taxon>Fungi</taxon>
        <taxon>Fungi incertae sedis</taxon>
        <taxon>Chytridiomycota</taxon>
        <taxon>Chytridiomycota incertae sedis</taxon>
        <taxon>Chytridiomycetes</taxon>
        <taxon>Rhizophlyctidales</taxon>
        <taxon>Rhizophlyctidaceae</taxon>
        <taxon>Rhizophlyctis</taxon>
    </lineage>
</organism>
<feature type="compositionally biased region" description="Polar residues" evidence="1">
    <location>
        <begin position="79"/>
        <end position="90"/>
    </location>
</feature>
<dbReference type="Proteomes" id="UP001212841">
    <property type="component" value="Unassembled WGS sequence"/>
</dbReference>
<dbReference type="EMBL" id="JADGJD010000514">
    <property type="protein sequence ID" value="KAJ3050434.1"/>
    <property type="molecule type" value="Genomic_DNA"/>
</dbReference>
<dbReference type="Gene3D" id="2.20.70.10">
    <property type="match status" value="1"/>
</dbReference>
<evidence type="ECO:0000256" key="1">
    <source>
        <dbReference type="SAM" id="MobiDB-lite"/>
    </source>
</evidence>
<evidence type="ECO:0000313" key="3">
    <source>
        <dbReference type="EMBL" id="KAJ3050434.1"/>
    </source>
</evidence>
<comment type="caution">
    <text evidence="3">The sequence shown here is derived from an EMBL/GenBank/DDBJ whole genome shotgun (WGS) entry which is preliminary data.</text>
</comment>
<feature type="region of interest" description="Disordered" evidence="1">
    <location>
        <begin position="157"/>
        <end position="239"/>
    </location>
</feature>
<sequence>MSEKTNAPASPSPIEAADNDTTGTPAPAPGNWQSVWDEVSQAWYWWDPTTNEVTWDDPSDPAFAEKQKQAASKSGADNDGSQSKVDSSPASPFEKSTTIKSATSASATTIDPTTDYYNSAEYYDWYYSQYAQQQTDTTPQQPVSELDRLLDTIDTTVKQTLDKTAPPRTKRAAEESLSHDREPSQNKSNLDDLPPAPAQPTKTPVDYSDYTMTASFDRRTGRFRPLSDPRFADPRSHFDQASKAARQCNFFFDYEGYQQERAAKRMALEAEGGDGGKKEKKLTKKELEFYKNRKKEKKASALRARYAD</sequence>
<dbReference type="SUPFAM" id="SSF51045">
    <property type="entry name" value="WW domain"/>
    <property type="match status" value="1"/>
</dbReference>
<feature type="compositionally biased region" description="Basic and acidic residues" evidence="1">
    <location>
        <begin position="171"/>
        <end position="184"/>
    </location>
</feature>
<feature type="compositionally biased region" description="Low complexity" evidence="1">
    <location>
        <begin position="95"/>
        <end position="113"/>
    </location>
</feature>
<dbReference type="InterPro" id="IPR001202">
    <property type="entry name" value="WW_dom"/>
</dbReference>
<evidence type="ECO:0000259" key="2">
    <source>
        <dbReference type="PROSITE" id="PS50020"/>
    </source>
</evidence>
<gene>
    <name evidence="3" type="ORF">HK097_008612</name>
</gene>
<dbReference type="SMART" id="SM00456">
    <property type="entry name" value="WW"/>
    <property type="match status" value="1"/>
</dbReference>
<protein>
    <recommendedName>
        <fullName evidence="2">WW domain-containing protein</fullName>
    </recommendedName>
</protein>
<evidence type="ECO:0000313" key="4">
    <source>
        <dbReference type="Proteomes" id="UP001212841"/>
    </source>
</evidence>
<dbReference type="AlphaFoldDB" id="A0AAD5SA85"/>
<feature type="domain" description="WW" evidence="2">
    <location>
        <begin position="26"/>
        <end position="60"/>
    </location>
</feature>